<dbReference type="Proteomes" id="UP000251241">
    <property type="component" value="Unassembled WGS sequence"/>
</dbReference>
<reference evidence="1 2" key="1">
    <citation type="submission" date="2018-06" db="EMBL/GenBank/DDBJ databases">
        <authorList>
            <consortium name="Pathogen Informatics"/>
            <person name="Doyle S."/>
        </authorList>
    </citation>
    <scope>NUCLEOTIDE SEQUENCE [LARGE SCALE GENOMIC DNA]</scope>
    <source>
        <strain evidence="1 2">NCTC11343</strain>
    </source>
</reference>
<evidence type="ECO:0000313" key="1">
    <source>
        <dbReference type="EMBL" id="SPZ88643.1"/>
    </source>
</evidence>
<dbReference type="AlphaFoldDB" id="A0A2X2JA84"/>
<proteinExistence type="predicted"/>
<evidence type="ECO:0000313" key="2">
    <source>
        <dbReference type="Proteomes" id="UP000251241"/>
    </source>
</evidence>
<dbReference type="EMBL" id="UAUU01000009">
    <property type="protein sequence ID" value="SPZ88643.1"/>
    <property type="molecule type" value="Genomic_DNA"/>
</dbReference>
<sequence length="425" mass="48030">MTAMDFSKSNGISIFSILFLSIIVSLYFFPFGFTFLPQSFNTKIGLAVLGIAFVGIHCAIRRSVQIDGEVAIAASIAFIFGLVGFIACDINHTADYAYASYIASFGTWLSAAYATFCFIRFFHPNVTIKLIINYLAFVCVVQCILALIIDNVPAVKQVVDAYISQDTIADVKFLNDVKRLYGIGAALDPAGTRFSIVLLAMGCIMGNNINVKKSAIESYGYWLAFIIISVVGNMISRTTLVGMTMGLFSFFILSGLLRVEINKFSVYMIGRFLLMLLVGSLVVYYLYQTNDYVYKLLRYGFEGFFNWYETGTFKTDSTDKLNNNMWVWPEDTKTWIIGRGSWAHFGPDPGYVRFIFYSGLVGMVIFSLFFVYNAIACTLKFPSYSFFFLMLLCLTFVIWYKVPTDLFLIYALFYCLDPEKKEMLT</sequence>
<accession>A0A2X2JA84</accession>
<evidence type="ECO:0008006" key="3">
    <source>
        <dbReference type="Google" id="ProtNLM"/>
    </source>
</evidence>
<organism evidence="1 2">
    <name type="scientific">Sphingobacterium multivorum</name>
    <dbReference type="NCBI Taxonomy" id="28454"/>
    <lineage>
        <taxon>Bacteria</taxon>
        <taxon>Pseudomonadati</taxon>
        <taxon>Bacteroidota</taxon>
        <taxon>Sphingobacteriia</taxon>
        <taxon>Sphingobacteriales</taxon>
        <taxon>Sphingobacteriaceae</taxon>
        <taxon>Sphingobacterium</taxon>
    </lineage>
</organism>
<gene>
    <name evidence="1" type="ORF">NCTC11343_03609</name>
</gene>
<protein>
    <recommendedName>
        <fullName evidence="3">Lipid A core - O-antigen ligase and related enzymes</fullName>
    </recommendedName>
</protein>
<dbReference type="RefSeq" id="WP_112375404.1">
    <property type="nucleotide sequence ID" value="NZ_CP069793.1"/>
</dbReference>
<dbReference type="GeneID" id="97183458"/>
<name>A0A2X2JA84_SPHMU</name>